<evidence type="ECO:0000259" key="5">
    <source>
        <dbReference type="Pfam" id="PF00031"/>
    </source>
</evidence>
<dbReference type="SUPFAM" id="SSF54403">
    <property type="entry name" value="Cystatin/monellin"/>
    <property type="match status" value="1"/>
</dbReference>
<protein>
    <recommendedName>
        <fullName evidence="5">Cystatin domain-containing protein</fullName>
    </recommendedName>
</protein>
<organism evidence="6 7">
    <name type="scientific">Gnathostoma spinigerum</name>
    <dbReference type="NCBI Taxonomy" id="75299"/>
    <lineage>
        <taxon>Eukaryota</taxon>
        <taxon>Metazoa</taxon>
        <taxon>Ecdysozoa</taxon>
        <taxon>Nematoda</taxon>
        <taxon>Chromadorea</taxon>
        <taxon>Rhabditida</taxon>
        <taxon>Spirurina</taxon>
        <taxon>Gnathostomatomorpha</taxon>
        <taxon>Gnathostomatoidea</taxon>
        <taxon>Gnathostomatidae</taxon>
        <taxon>Gnathostoma</taxon>
    </lineage>
</organism>
<dbReference type="InterPro" id="IPR046350">
    <property type="entry name" value="Cystatin_sf"/>
</dbReference>
<dbReference type="PANTHER" id="PTHR46186">
    <property type="entry name" value="CYSTATIN"/>
    <property type="match status" value="1"/>
</dbReference>
<dbReference type="Pfam" id="PF00031">
    <property type="entry name" value="Cystatin"/>
    <property type="match status" value="1"/>
</dbReference>
<feature type="domain" description="Cystatin" evidence="5">
    <location>
        <begin position="31"/>
        <end position="108"/>
    </location>
</feature>
<dbReference type="EMBL" id="JBGFUD010007192">
    <property type="protein sequence ID" value="MFH4981428.1"/>
    <property type="molecule type" value="Genomic_DNA"/>
</dbReference>
<proteinExistence type="inferred from homology"/>
<evidence type="ECO:0000256" key="3">
    <source>
        <dbReference type="ARBA" id="ARBA00022704"/>
    </source>
</evidence>
<dbReference type="InterPro" id="IPR000010">
    <property type="entry name" value="Cystatin_dom"/>
</dbReference>
<accession>A0ABD6EN92</accession>
<keyword evidence="7" id="KW-1185">Reference proteome</keyword>
<evidence type="ECO:0000256" key="2">
    <source>
        <dbReference type="ARBA" id="ARBA00022690"/>
    </source>
</evidence>
<keyword evidence="3" id="KW-0789">Thiol protease inhibitor</keyword>
<gene>
    <name evidence="6" type="ORF">AB6A40_008137</name>
</gene>
<feature type="signal peptide" evidence="4">
    <location>
        <begin position="1"/>
        <end position="17"/>
    </location>
</feature>
<dbReference type="Proteomes" id="UP001608902">
    <property type="component" value="Unassembled WGS sequence"/>
</dbReference>
<comment type="similarity">
    <text evidence="1">Belongs to the cystatin family.</text>
</comment>
<name>A0ABD6EN92_9BILA</name>
<dbReference type="CDD" id="cd00042">
    <property type="entry name" value="CY"/>
    <property type="match status" value="1"/>
</dbReference>
<keyword evidence="4" id="KW-0732">Signal</keyword>
<evidence type="ECO:0000313" key="6">
    <source>
        <dbReference type="EMBL" id="MFH4981428.1"/>
    </source>
</evidence>
<sequence>MLSIPLVLFCLLVTVEMETTKIAIDTGGWTIQSPNDPHVVKLAQGSVEDFNKRATSEYYFAYSDSYAAASRVTFGLEWELEVEYQITDCKKNEDWDSKKCTPKEEGETRTAVLNAVEIPGEDKVVYQF</sequence>
<reference evidence="6 7" key="1">
    <citation type="submission" date="2024-08" db="EMBL/GenBank/DDBJ databases">
        <title>Gnathostoma spinigerum genome.</title>
        <authorList>
            <person name="Gonzalez-Bertolin B."/>
            <person name="Monzon S."/>
            <person name="Zaballos A."/>
            <person name="Jimenez P."/>
            <person name="Dekumyoy P."/>
            <person name="Varona S."/>
            <person name="Cuesta I."/>
            <person name="Sumanam S."/>
            <person name="Adisakwattana P."/>
            <person name="Gasser R.B."/>
            <person name="Hernandez-Gonzalez A."/>
            <person name="Young N.D."/>
            <person name="Perteguer M.J."/>
        </authorList>
    </citation>
    <scope>NUCLEOTIDE SEQUENCE [LARGE SCALE GENOMIC DNA]</scope>
    <source>
        <strain evidence="6">AL3</strain>
        <tissue evidence="6">Liver</tissue>
    </source>
</reference>
<keyword evidence="2" id="KW-0646">Protease inhibitor</keyword>
<dbReference type="GO" id="GO:0004869">
    <property type="term" value="F:cysteine-type endopeptidase inhibitor activity"/>
    <property type="evidence" value="ECO:0007669"/>
    <property type="project" value="UniProtKB-KW"/>
</dbReference>
<evidence type="ECO:0000256" key="1">
    <source>
        <dbReference type="ARBA" id="ARBA00009403"/>
    </source>
</evidence>
<dbReference type="PANTHER" id="PTHR46186:SF2">
    <property type="entry name" value="CYSTATIN"/>
    <property type="match status" value="1"/>
</dbReference>
<comment type="caution">
    <text evidence="6">The sequence shown here is derived from an EMBL/GenBank/DDBJ whole genome shotgun (WGS) entry which is preliminary data.</text>
</comment>
<dbReference type="AlphaFoldDB" id="A0ABD6EN92"/>
<dbReference type="Gene3D" id="3.10.450.10">
    <property type="match status" value="1"/>
</dbReference>
<evidence type="ECO:0000256" key="4">
    <source>
        <dbReference type="SAM" id="SignalP"/>
    </source>
</evidence>
<evidence type="ECO:0000313" key="7">
    <source>
        <dbReference type="Proteomes" id="UP001608902"/>
    </source>
</evidence>
<feature type="chain" id="PRO_5044853703" description="Cystatin domain-containing protein" evidence="4">
    <location>
        <begin position="18"/>
        <end position="128"/>
    </location>
</feature>